<dbReference type="AlphaFoldDB" id="A0A087TJK1"/>
<evidence type="ECO:0000313" key="1">
    <source>
        <dbReference type="EMBL" id="KFM65290.1"/>
    </source>
</evidence>
<name>A0A087TJK1_STEMI</name>
<dbReference type="OrthoDB" id="262529at2759"/>
<dbReference type="STRING" id="407821.A0A087TJK1"/>
<gene>
    <name evidence="1" type="ORF">X975_02816</name>
</gene>
<proteinExistence type="predicted"/>
<protein>
    <submittedName>
        <fullName evidence="1">Protein artemis</fullName>
    </submittedName>
</protein>
<reference evidence="1 2" key="1">
    <citation type="submission" date="2013-11" db="EMBL/GenBank/DDBJ databases">
        <title>Genome sequencing of Stegodyphus mimosarum.</title>
        <authorList>
            <person name="Bechsgaard J."/>
        </authorList>
    </citation>
    <scope>NUCLEOTIDE SEQUENCE [LARGE SCALE GENOMIC DNA]</scope>
</reference>
<feature type="non-terminal residue" evidence="1">
    <location>
        <position position="69"/>
    </location>
</feature>
<dbReference type="Gene3D" id="3.60.15.10">
    <property type="entry name" value="Ribonuclease Z/Hydroxyacylglutathione hydrolase-like"/>
    <property type="match status" value="1"/>
</dbReference>
<dbReference type="InterPro" id="IPR036866">
    <property type="entry name" value="RibonucZ/Hydroxyglut_hydro"/>
</dbReference>
<evidence type="ECO:0000313" key="2">
    <source>
        <dbReference type="Proteomes" id="UP000054359"/>
    </source>
</evidence>
<organism evidence="1 2">
    <name type="scientific">Stegodyphus mimosarum</name>
    <name type="common">African social velvet spider</name>
    <dbReference type="NCBI Taxonomy" id="407821"/>
    <lineage>
        <taxon>Eukaryota</taxon>
        <taxon>Metazoa</taxon>
        <taxon>Ecdysozoa</taxon>
        <taxon>Arthropoda</taxon>
        <taxon>Chelicerata</taxon>
        <taxon>Arachnida</taxon>
        <taxon>Araneae</taxon>
        <taxon>Araneomorphae</taxon>
        <taxon>Entelegynae</taxon>
        <taxon>Eresoidea</taxon>
        <taxon>Eresidae</taxon>
        <taxon>Stegodyphus</taxon>
    </lineage>
</organism>
<dbReference type="Proteomes" id="UP000054359">
    <property type="component" value="Unassembled WGS sequence"/>
</dbReference>
<dbReference type="EMBL" id="KK115505">
    <property type="protein sequence ID" value="KFM65290.1"/>
    <property type="molecule type" value="Genomic_DNA"/>
</dbReference>
<keyword evidence="2" id="KW-1185">Reference proteome</keyword>
<accession>A0A087TJK1</accession>
<sequence>MSTFDGVIKEYPLISIDRFLKEEECDNYASTVYFLSHCHTDHMKGLEDKEFYEHLKARFAYYPHFVSHP</sequence>